<dbReference type="InterPro" id="IPR029044">
    <property type="entry name" value="Nucleotide-diphossugar_trans"/>
</dbReference>
<evidence type="ECO:0000313" key="2">
    <source>
        <dbReference type="Proteomes" id="UP000297597"/>
    </source>
</evidence>
<protein>
    <submittedName>
        <fullName evidence="1">Beta-monoglucosyldiacylglycerol synthase</fullName>
        <ecNumber evidence="1">2.4.1.336</ecNumber>
    </submittedName>
</protein>
<dbReference type="AlphaFoldDB" id="A0A4Y7RIN1"/>
<dbReference type="RefSeq" id="WP_134216084.1">
    <property type="nucleotide sequence ID" value="NZ_QFFZ01000087.1"/>
</dbReference>
<dbReference type="OrthoDB" id="2990399at2"/>
<dbReference type="SUPFAM" id="SSF53448">
    <property type="entry name" value="Nucleotide-diphospho-sugar transferases"/>
    <property type="match status" value="1"/>
</dbReference>
<keyword evidence="1" id="KW-0328">Glycosyltransferase</keyword>
<accession>A0A4Y7RIN1</accession>
<name>A0A4Y7RIN1_9FIRM</name>
<dbReference type="EC" id="2.4.1.336" evidence="1"/>
<evidence type="ECO:0000313" key="1">
    <source>
        <dbReference type="EMBL" id="TEB08666.1"/>
    </source>
</evidence>
<proteinExistence type="predicted"/>
<comment type="caution">
    <text evidence="1">The sequence shown here is derived from an EMBL/GenBank/DDBJ whole genome shotgun (WGS) entry which is preliminary data.</text>
</comment>
<organism evidence="1 2">
    <name type="scientific">Pelotomaculum propionicicum</name>
    <dbReference type="NCBI Taxonomy" id="258475"/>
    <lineage>
        <taxon>Bacteria</taxon>
        <taxon>Bacillati</taxon>
        <taxon>Bacillota</taxon>
        <taxon>Clostridia</taxon>
        <taxon>Eubacteriales</taxon>
        <taxon>Desulfotomaculaceae</taxon>
        <taxon>Pelotomaculum</taxon>
    </lineage>
</organism>
<dbReference type="Proteomes" id="UP000297597">
    <property type="component" value="Unassembled WGS sequence"/>
</dbReference>
<gene>
    <name evidence="1" type="ORF">Pmgp_03702</name>
</gene>
<dbReference type="EMBL" id="QFFZ01000087">
    <property type="protein sequence ID" value="TEB08666.1"/>
    <property type="molecule type" value="Genomic_DNA"/>
</dbReference>
<reference evidence="1 2" key="1">
    <citation type="journal article" date="2018" name="Environ. Microbiol.">
        <title>Novel energy conservation strategies and behaviour of Pelotomaculum schinkii driving syntrophic propionate catabolism.</title>
        <authorList>
            <person name="Hidalgo-Ahumada C.A.P."/>
            <person name="Nobu M.K."/>
            <person name="Narihiro T."/>
            <person name="Tamaki H."/>
            <person name="Liu W.T."/>
            <person name="Kamagata Y."/>
            <person name="Stams A.J.M."/>
            <person name="Imachi H."/>
            <person name="Sousa D.Z."/>
        </authorList>
    </citation>
    <scope>NUCLEOTIDE SEQUENCE [LARGE SCALE GENOMIC DNA]</scope>
    <source>
        <strain evidence="1 2">MGP</strain>
    </source>
</reference>
<keyword evidence="2" id="KW-1185">Reference proteome</keyword>
<dbReference type="Gene3D" id="3.90.550.10">
    <property type="entry name" value="Spore Coat Polysaccharide Biosynthesis Protein SpsA, Chain A"/>
    <property type="match status" value="1"/>
</dbReference>
<keyword evidence="1" id="KW-0808">Transferase</keyword>
<sequence length="147" mass="16366">MKLFILLLALLLLAGFYLIRRIGLASRRQTSSGRIKLVITVKDQEPWVEGFVRKLYSLVKNNSRLDVVIVDNSSCDRTPDILKRLAGVYPFRFLNTCESGSCGTTGSSSQEGELNGAMHFDVRGLSGKDLLDAPLFYRLSHLNEGKS</sequence>
<dbReference type="GO" id="GO:0016757">
    <property type="term" value="F:glycosyltransferase activity"/>
    <property type="evidence" value="ECO:0007669"/>
    <property type="project" value="UniProtKB-KW"/>
</dbReference>